<name>A9CW28_HOEPD</name>
<sequence length="96" mass="10721">MRLPANRLPTHPGEMLLEEFMKPYGLSARKVAAMIGVPANRISEIVAGNRSVTADTAHRLDRLFGMGVETWLSLQAHYDAALALQQHDYSEIRLYA</sequence>
<evidence type="ECO:0000256" key="1">
    <source>
        <dbReference type="ARBA" id="ARBA00023125"/>
    </source>
</evidence>
<dbReference type="SMART" id="SM00530">
    <property type="entry name" value="HTH_XRE"/>
    <property type="match status" value="1"/>
</dbReference>
<dbReference type="SUPFAM" id="SSF47413">
    <property type="entry name" value="lambda repressor-like DNA-binding domains"/>
    <property type="match status" value="1"/>
</dbReference>
<gene>
    <name evidence="3" type="ORF">HPDFL43_19727</name>
</gene>
<evidence type="ECO:0000259" key="2">
    <source>
        <dbReference type="PROSITE" id="PS50943"/>
    </source>
</evidence>
<keyword evidence="1" id="KW-0238">DNA-binding</keyword>
<accession>A9CW28</accession>
<dbReference type="PROSITE" id="PS50943">
    <property type="entry name" value="HTH_CROC1"/>
    <property type="match status" value="1"/>
</dbReference>
<dbReference type="InterPro" id="IPR001387">
    <property type="entry name" value="Cro/C1-type_HTH"/>
</dbReference>
<dbReference type="OrthoDB" id="3174593at2"/>
<feature type="domain" description="HTH cro/C1-type" evidence="2">
    <location>
        <begin position="17"/>
        <end position="71"/>
    </location>
</feature>
<reference evidence="3 4" key="2">
    <citation type="submission" date="2012-06" db="EMBL/GenBank/DDBJ databases">
        <authorList>
            <person name="Fiebig A."/>
        </authorList>
    </citation>
    <scope>NUCLEOTIDE SEQUENCE [LARGE SCALE GENOMIC DNA]</scope>
    <source>
        <strain evidence="3 4">DFL-43</strain>
    </source>
</reference>
<dbReference type="Pfam" id="PF01381">
    <property type="entry name" value="HTH_3"/>
    <property type="match status" value="1"/>
</dbReference>
<evidence type="ECO:0000313" key="3">
    <source>
        <dbReference type="EMBL" id="EDQ35458.2"/>
    </source>
</evidence>
<organism evidence="3 4">
    <name type="scientific">Hoeflea phototrophica (strain DSM 17068 / NCIMB 14078 / DFL-43)</name>
    <dbReference type="NCBI Taxonomy" id="411684"/>
    <lineage>
        <taxon>Bacteria</taxon>
        <taxon>Pseudomonadati</taxon>
        <taxon>Pseudomonadota</taxon>
        <taxon>Alphaproteobacteria</taxon>
        <taxon>Hyphomicrobiales</taxon>
        <taxon>Rhizobiaceae</taxon>
        <taxon>Hoeflea</taxon>
    </lineage>
</organism>
<dbReference type="EMBL" id="ABIA03000001">
    <property type="protein sequence ID" value="EDQ35458.2"/>
    <property type="molecule type" value="Genomic_DNA"/>
</dbReference>
<dbReference type="InterPro" id="IPR013430">
    <property type="entry name" value="Toxin_antidote_HigA"/>
</dbReference>
<proteinExistence type="predicted"/>
<dbReference type="NCBIfam" id="TIGR02607">
    <property type="entry name" value="antidote_HigA"/>
    <property type="match status" value="1"/>
</dbReference>
<keyword evidence="4" id="KW-1185">Reference proteome</keyword>
<dbReference type="InterPro" id="IPR010982">
    <property type="entry name" value="Lambda_DNA-bd_dom_sf"/>
</dbReference>
<comment type="caution">
    <text evidence="3">The sequence shown here is derived from an EMBL/GenBank/DDBJ whole genome shotgun (WGS) entry which is preliminary data.</text>
</comment>
<dbReference type="HOGENOM" id="CLU_140230_5_2_5"/>
<dbReference type="PANTHER" id="PTHR36924">
    <property type="entry name" value="ANTITOXIN HIGA-1"/>
    <property type="match status" value="1"/>
</dbReference>
<dbReference type="Gene3D" id="1.10.260.40">
    <property type="entry name" value="lambda repressor-like DNA-binding domains"/>
    <property type="match status" value="1"/>
</dbReference>
<dbReference type="STRING" id="411684.HPDFL43_19727"/>
<evidence type="ECO:0000313" key="4">
    <source>
        <dbReference type="Proteomes" id="UP000004291"/>
    </source>
</evidence>
<dbReference type="eggNOG" id="COG3093">
    <property type="taxonomic scope" value="Bacteria"/>
</dbReference>
<dbReference type="Proteomes" id="UP000004291">
    <property type="component" value="Chromosome"/>
</dbReference>
<dbReference type="CDD" id="cd00093">
    <property type="entry name" value="HTH_XRE"/>
    <property type="match status" value="1"/>
</dbReference>
<protein>
    <submittedName>
        <fullName evidence="3">Addiction module antidote protein, HigA family</fullName>
    </submittedName>
</protein>
<dbReference type="PANTHER" id="PTHR36924:SF1">
    <property type="entry name" value="ANTITOXIN HIGA-1"/>
    <property type="match status" value="1"/>
</dbReference>
<dbReference type="RefSeq" id="WP_040448873.1">
    <property type="nucleotide sequence ID" value="NZ_CM002917.1"/>
</dbReference>
<reference evidence="3 4" key="1">
    <citation type="submission" date="2007-10" db="EMBL/GenBank/DDBJ databases">
        <authorList>
            <person name="Wagner-Dobler I."/>
            <person name="Ferriera S."/>
            <person name="Johnson J."/>
            <person name="Kravitz S."/>
            <person name="Beeson K."/>
            <person name="Sutton G."/>
            <person name="Rogers Y.-H."/>
            <person name="Friedman R."/>
            <person name="Frazier M."/>
            <person name="Venter J.C."/>
        </authorList>
    </citation>
    <scope>NUCLEOTIDE SEQUENCE [LARGE SCALE GENOMIC DNA]</scope>
    <source>
        <strain evidence="3 4">DFL-43</strain>
    </source>
</reference>
<dbReference type="AlphaFoldDB" id="A9CW28"/>
<dbReference type="GO" id="GO:0003677">
    <property type="term" value="F:DNA binding"/>
    <property type="evidence" value="ECO:0007669"/>
    <property type="project" value="UniProtKB-KW"/>
</dbReference>